<evidence type="ECO:0000256" key="1">
    <source>
        <dbReference type="SAM" id="MobiDB-lite"/>
    </source>
</evidence>
<feature type="region of interest" description="Disordered" evidence="1">
    <location>
        <begin position="216"/>
        <end position="318"/>
    </location>
</feature>
<keyword evidence="3" id="KW-1185">Reference proteome</keyword>
<reference evidence="2" key="1">
    <citation type="submission" date="2014-01" db="EMBL/GenBank/DDBJ databases">
        <title>The genome of the white-rot fungus Pycnoporus cinnabarinus: a basidiomycete model with a versatile arsenal for lignocellulosic biomass breakdown.</title>
        <authorList>
            <person name="Levasseur A."/>
            <person name="Lomascolo A."/>
            <person name="Ruiz-Duenas F.J."/>
            <person name="Uzan E."/>
            <person name="Piumi F."/>
            <person name="Kues U."/>
            <person name="Ram A.F.J."/>
            <person name="Murat C."/>
            <person name="Haon M."/>
            <person name="Benoit I."/>
            <person name="Arfi Y."/>
            <person name="Chevret D."/>
            <person name="Drula E."/>
            <person name="Kwon M.J."/>
            <person name="Gouret P."/>
            <person name="Lesage-Meessen L."/>
            <person name="Lombard V."/>
            <person name="Mariette J."/>
            <person name="Noirot C."/>
            <person name="Park J."/>
            <person name="Patyshakuliyeva A."/>
            <person name="Wieneger R.A.B."/>
            <person name="Wosten H.A.B."/>
            <person name="Martin F."/>
            <person name="Coutinho P.M."/>
            <person name="de Vries R."/>
            <person name="Martinez A.T."/>
            <person name="Klopp C."/>
            <person name="Pontarotti P."/>
            <person name="Henrissat B."/>
            <person name="Record E."/>
        </authorList>
    </citation>
    <scope>NUCLEOTIDE SEQUENCE [LARGE SCALE GENOMIC DNA]</scope>
    <source>
        <strain evidence="2">BRFM137</strain>
    </source>
</reference>
<dbReference type="HOGENOM" id="CLU_691058_0_0_1"/>
<gene>
    <name evidence="2" type="ORF">BN946_scf184965.g16</name>
</gene>
<evidence type="ECO:0000313" key="3">
    <source>
        <dbReference type="Proteomes" id="UP000029665"/>
    </source>
</evidence>
<dbReference type="Proteomes" id="UP000029665">
    <property type="component" value="Unassembled WGS sequence"/>
</dbReference>
<name>A0A060SS11_PYCCI</name>
<feature type="compositionally biased region" description="Pro residues" evidence="1">
    <location>
        <begin position="369"/>
        <end position="379"/>
    </location>
</feature>
<feature type="region of interest" description="Disordered" evidence="1">
    <location>
        <begin position="365"/>
        <end position="399"/>
    </location>
</feature>
<dbReference type="OrthoDB" id="2757087at2759"/>
<accession>A0A060SS11</accession>
<feature type="compositionally biased region" description="Polar residues" evidence="1">
    <location>
        <begin position="252"/>
        <end position="261"/>
    </location>
</feature>
<dbReference type="OMA" id="NEAPPWP"/>
<feature type="compositionally biased region" description="Basic and acidic residues" evidence="1">
    <location>
        <begin position="232"/>
        <end position="244"/>
    </location>
</feature>
<protein>
    <submittedName>
        <fullName evidence="2">Uncharacterized protein</fullName>
    </submittedName>
</protein>
<comment type="caution">
    <text evidence="2">The sequence shown here is derived from an EMBL/GenBank/DDBJ whole genome shotgun (WGS) entry which is preliminary data.</text>
</comment>
<organism evidence="2 3">
    <name type="scientific">Pycnoporus cinnabarinus</name>
    <name type="common">Cinnabar-red polypore</name>
    <name type="synonym">Trametes cinnabarina</name>
    <dbReference type="NCBI Taxonomy" id="5643"/>
    <lineage>
        <taxon>Eukaryota</taxon>
        <taxon>Fungi</taxon>
        <taxon>Dikarya</taxon>
        <taxon>Basidiomycota</taxon>
        <taxon>Agaricomycotina</taxon>
        <taxon>Agaricomycetes</taxon>
        <taxon>Polyporales</taxon>
        <taxon>Polyporaceae</taxon>
        <taxon>Trametes</taxon>
    </lineage>
</organism>
<dbReference type="AlphaFoldDB" id="A0A060SS11"/>
<dbReference type="EMBL" id="CCBP010000230">
    <property type="protein sequence ID" value="CDO75014.1"/>
    <property type="molecule type" value="Genomic_DNA"/>
</dbReference>
<sequence length="399" mass="43909">MATFTSSDVITDILGLLIATRLQIAYPISPMATHDTLPILAPAPQRPAADFATVLRWEETEEFDQTEHQPDTSKLYDTLAQTGARRQYISVEDRPVAGCSDNKHWNADDDTAYMNQAPPWPPAPELIANPPNWGLPAYHSVARPLVVAEYPSYGNATEFSNDWSDEYAAGLFDQPSSPSMHSNHELSWDMRPASVGPREDDKDVAAADEEDATGYFVGRDGTAWPLPPHEFMPSDDRARDRQLDATDPGEPSPTSESQWSESGYRLVWSAEDWSEDDSETGRHSSAPGSDRYASGSEDGGWYSPISQPPTPPDIPHTAPSLADLGWQWYASFGRDLDDPASHTRYLSQKDAEGCDTGGYFLGRDGTLWPLPPPPPPVFMPPKVARGRRGLPKALSTIAR</sequence>
<proteinExistence type="predicted"/>
<evidence type="ECO:0000313" key="2">
    <source>
        <dbReference type="EMBL" id="CDO75014.1"/>
    </source>
</evidence>